<dbReference type="Pfam" id="PF00387">
    <property type="entry name" value="PI-PLC-Y"/>
    <property type="match status" value="1"/>
</dbReference>
<dbReference type="SUPFAM" id="SSF48366">
    <property type="entry name" value="Ras GEF"/>
    <property type="match status" value="1"/>
</dbReference>
<keyword evidence="10" id="KW-1185">Reference proteome</keyword>
<feature type="region of interest" description="Disordered" evidence="4">
    <location>
        <begin position="1520"/>
        <end position="1570"/>
    </location>
</feature>
<dbReference type="Ensembl" id="ENSOTST00005053650.2">
    <property type="protein sequence ID" value="ENSOTSP00005049353.2"/>
    <property type="gene ID" value="ENSOTSG00005023678.2"/>
</dbReference>
<dbReference type="CDD" id="cd01780">
    <property type="entry name" value="RA2_PLC-epsilon"/>
    <property type="match status" value="1"/>
</dbReference>
<dbReference type="InterPro" id="IPR046974">
    <property type="entry name" value="PLC_epsilon1_EF"/>
</dbReference>
<dbReference type="InterPro" id="IPR023578">
    <property type="entry name" value="Ras_GEF_dom_sf"/>
</dbReference>
<dbReference type="InterPro" id="IPR028398">
    <property type="entry name" value="PLC-epsilon1_RA2"/>
</dbReference>
<protein>
    <recommendedName>
        <fullName evidence="3">Phosphoinositide phospholipase C</fullName>
        <ecNumber evidence="3">3.1.4.11</ecNumber>
    </recommendedName>
</protein>
<feature type="domain" description="Ras-GEF" evidence="7">
    <location>
        <begin position="518"/>
        <end position="772"/>
    </location>
</feature>
<dbReference type="Gene3D" id="3.10.20.90">
    <property type="entry name" value="Phosphatidylinositol 3-kinase Catalytic Subunit, Chain A, domain 1"/>
    <property type="match status" value="2"/>
</dbReference>
<dbReference type="Pfam" id="PF00617">
    <property type="entry name" value="RasGEF"/>
    <property type="match status" value="1"/>
</dbReference>
<proteinExistence type="predicted"/>
<dbReference type="PANTHER" id="PTHR10336">
    <property type="entry name" value="PHOSPHOINOSITIDE-SPECIFIC PHOSPHOLIPASE C FAMILY PROTEIN"/>
    <property type="match status" value="1"/>
</dbReference>
<dbReference type="FunFam" id="3.20.20.190:FF:000090">
    <property type="entry name" value="Phosphoinositide phospholipase C"/>
    <property type="match status" value="1"/>
</dbReference>
<keyword evidence="3" id="KW-0378">Hydrolase</keyword>
<evidence type="ECO:0000259" key="8">
    <source>
        <dbReference type="PROSITE" id="PS50200"/>
    </source>
</evidence>
<dbReference type="GO" id="GO:0051209">
    <property type="term" value="P:release of sequestered calcium ion into cytosol"/>
    <property type="evidence" value="ECO:0007669"/>
    <property type="project" value="TreeGrafter"/>
</dbReference>
<dbReference type="Pfam" id="PF00388">
    <property type="entry name" value="PI-PLC-X"/>
    <property type="match status" value="1"/>
</dbReference>
<dbReference type="Gene3D" id="1.10.238.10">
    <property type="entry name" value="EF-hand"/>
    <property type="match status" value="1"/>
</dbReference>
<dbReference type="InterPro" id="IPR046973">
    <property type="entry name" value="PLC-epsilon1_cat"/>
</dbReference>
<dbReference type="PROSITE" id="PS50009">
    <property type="entry name" value="RASGEF_CAT"/>
    <property type="match status" value="1"/>
</dbReference>
<dbReference type="PROSITE" id="PS50200">
    <property type="entry name" value="RA"/>
    <property type="match status" value="1"/>
</dbReference>
<sequence>MASEDIGDAVGRATVVALSAGSRNNHVTSDYGMPLSQSNTRPHSHEPEVSHRGSEDCCSPFPLYWKLSYDSGSYDGGEGTFLDAGCKCWEFSNPKHASAVAEFGTTSRGERGTRALVSTQLCPTCDPVESLSACQETDSVCWTTGTETEPQENQSERRTEGFSSPAVTPQAGALPKLSYSEGSPCQLEPSTAGTQRPCPSSVPCRHSFRRSSLPVASQCHFSCSPIGEGGTPGMPARTIDARCLHFLKDGYSSLERLNRRPRAKVSVERFFRRASLNTMLSSSKQSTSPQKSDSDGGLSDSEFIRNRKERSTVLVRRYYKNNRKVEKSVRAGTKAIVRFMLSGHIAEKAWEAVCKRTWHPSERPIVSVRGHGAGPLAVSLWGYRGLLRYTGARLSEVSIFVFHTQATGCPFSGPCLSKIIPFAGCVCLRVTCPTQPRYVYRASSQRTSVYAHLTGALLEATAALGARSTLPSVTVGSTGHAMLKERQLCSNMSASSAVPSNVTGISKELVELRHLIQFPEEIASILTEQEQQLYRRILPLDYLCFFTRDLGSPDCSRRLHPSLKASLSAPAMPIQTQRNTVEDLVTRFNEVSSWVTWLILTASSMEEKRAVFSYLVHVAKCCWNMGNYNAVMEFLAGLRSRKVLKMWQFMEQSDIETMRRLKDAMAQHESSSEYKKVLNRALNIPGCKVVPFCGVFLKELSDALDGAASIISLRHSTHDSPEDSLEFVGDYGGQQHFLQRAGSDGLHSQEKEATVSNILQIIRSCNRSLEMEEGEEGHHEGSSTSCKKTFMDRNRNQFVVGDLSDSEGDLSEQAKEVEFQGTEETHRAFGHGTELIPWYVLSLQPDVHQFLLQGATVIHYDQESHLTARCLLRLQPDNCILTWANPQSGSPPAEPPGLGQPVVNSLSEGLLDLSVVKAVFLGHSGVDLHAVCLQNKLCHTMRAEENGVSLLYGLHTTDNRLLHFVAPKHTARMLHEGLVELVNAMRKLKKFPDQRLHWLRRQYVSLYQEEGRYEGPTLAQAIELFGGRRWNMGTGGTEKPSAQKHNSISTTKKKKKALTRGDSGDATDDEIFQRKTKSCKDTLCRNRPELCDGMDQEGLGNLSTTLHYTTSHNSSIIDFKSSVFNHNSNQSPLVLSLCSAWSSRSWHGRGKGCFKGFQNLMISGSTMSFIEFVELFKSFSIRSRKDLKELFDTYAVPCSRSGTESAPLYTNLRIDDKDTGLQPDLDLLTRNGSDLGLLIRTRQQMSDNQKQISDAIAAASIVTNGTGVENASLGVLGLAIPQLNDFLVNCQREHLTYDEILSVIQKFEPCISMRQMGWMSFEGFARFLMDKDNFASKNEESRVNTEELQYPMSYYYVESSHNTYLTGHQLKGESSVELYSQVLLQGCRSVELDCWDGDDGSPIIYHGHTLTTKIPFKDVVEAVNRTAFVNSDMPVILSIENHCSLPQQRKMAEIFKTVFGDKLVTKFLFESDFSDDPLLPSPLQLKGKILLKNKKLKAHQAPVDIVKQKAHQLAHIQAQAGNGAPAGSSPGNHNDDDEEEEDEYDDDYESLSDGETDTQEFHLPQNKKESRQIAQELSDLVIYCQAVKFPGLSTLSPSASGRRKDRKSRKSIFGTVPGRSGGSPGEAVTLGRTPGKGGVEAMRLGWEEQTSPVLSPSASLSAIIRTPKCYHISSVNENAAKRLCRRFSRKLIQHTTCQLLRTYPAATRIDSANPNPLPFWLHGMQVVALNYQTDDLPMQLNTALFEANGHCGYVLKPPVLWDRCCPLYQQLCPLERDVESMSPTLYSLTIVSGQNVCPANSAGSPCVEVDVLGMPVDCCHFRTKPIHRNTLNPMWSEHFLFHVHFEDACFLRIAVVENNSSQTTAQRTLPLRAFKPGYRHIQLRTQHNEPLEVSSLFVYSRRVEESPTGTALPLFSSEERRSAQQHQVTVHGVPGPEPFTVVSVKQQTTVRQLLDTLPTSTEGAGEYFLCEEKVPLVKERSDSKRCPQQRPLASEEEIVRVVNSWQPEEGYVGRIYLKTKEEKVEEGVERVVAGEDDTFFVQVHDVSPEQPHTVIRAPRYSTAQDIIQQTLSKAKYSLSILSNTNPSDYVLVEEVSKEASSKKSSQAKPFQRVLLDQECVYQVQGRWRGAGKFILKLKEQVHSRPKP</sequence>
<comment type="catalytic activity">
    <reaction evidence="3">
        <text>a 1,2-diacyl-sn-glycero-3-phospho-(1D-myo-inositol-4,5-bisphosphate) + H2O = 1D-myo-inositol 1,4,5-trisphosphate + a 1,2-diacyl-sn-glycerol + H(+)</text>
        <dbReference type="Rhea" id="RHEA:33179"/>
        <dbReference type="ChEBI" id="CHEBI:15377"/>
        <dbReference type="ChEBI" id="CHEBI:15378"/>
        <dbReference type="ChEBI" id="CHEBI:17815"/>
        <dbReference type="ChEBI" id="CHEBI:58456"/>
        <dbReference type="ChEBI" id="CHEBI:203600"/>
        <dbReference type="EC" id="3.1.4.11"/>
    </reaction>
</comment>
<dbReference type="SMART" id="SM00147">
    <property type="entry name" value="RasGEF"/>
    <property type="match status" value="1"/>
</dbReference>
<dbReference type="GO" id="GO:0004435">
    <property type="term" value="F:phosphatidylinositol-4,5-bisphosphate phospholipase C activity"/>
    <property type="evidence" value="ECO:0007669"/>
    <property type="project" value="UniProtKB-EC"/>
</dbReference>
<dbReference type="PROSITE" id="PS50008">
    <property type="entry name" value="PIPLC_Y_DOMAIN"/>
    <property type="match status" value="1"/>
</dbReference>
<feature type="compositionally biased region" description="Low complexity" evidence="4">
    <location>
        <begin position="281"/>
        <end position="291"/>
    </location>
</feature>
<dbReference type="PROSITE" id="PS50004">
    <property type="entry name" value="C2"/>
    <property type="match status" value="1"/>
</dbReference>
<dbReference type="GO" id="GO:0007186">
    <property type="term" value="P:G protein-coupled receptor signaling pathway"/>
    <property type="evidence" value="ECO:0007669"/>
    <property type="project" value="TreeGrafter"/>
</dbReference>
<feature type="region of interest" description="Disordered" evidence="4">
    <location>
        <begin position="145"/>
        <end position="201"/>
    </location>
</feature>
<feature type="domain" description="C2" evidence="5">
    <location>
        <begin position="1766"/>
        <end position="1891"/>
    </location>
</feature>
<keyword evidence="1" id="KW-0807">Transducer</keyword>
<name>A0A8C8LXD5_ONCTS</name>
<evidence type="ECO:0000256" key="4">
    <source>
        <dbReference type="SAM" id="MobiDB-lite"/>
    </source>
</evidence>
<evidence type="ECO:0000259" key="6">
    <source>
        <dbReference type="PROSITE" id="PS50008"/>
    </source>
</evidence>
<dbReference type="InterPro" id="IPR036964">
    <property type="entry name" value="RASGEF_cat_dom_sf"/>
</dbReference>
<feature type="compositionally biased region" description="Low complexity" evidence="4">
    <location>
        <begin position="1520"/>
        <end position="1532"/>
    </location>
</feature>
<dbReference type="SMART" id="SM00239">
    <property type="entry name" value="C2"/>
    <property type="match status" value="1"/>
</dbReference>
<dbReference type="InterPro" id="IPR000008">
    <property type="entry name" value="C2_dom"/>
</dbReference>
<dbReference type="GO" id="GO:0005085">
    <property type="term" value="F:guanyl-nucleotide exchange factor activity"/>
    <property type="evidence" value="ECO:0007669"/>
    <property type="project" value="UniProtKB-KW"/>
</dbReference>
<feature type="compositionally biased region" description="Polar residues" evidence="4">
    <location>
        <begin position="180"/>
        <end position="198"/>
    </location>
</feature>
<feature type="domain" description="PI-PLC Y-box" evidence="6">
    <location>
        <begin position="1670"/>
        <end position="1760"/>
    </location>
</feature>
<feature type="compositionally biased region" description="Acidic residues" evidence="4">
    <location>
        <begin position="1535"/>
        <end position="1558"/>
    </location>
</feature>
<dbReference type="Gene3D" id="2.30.29.240">
    <property type="match status" value="1"/>
</dbReference>
<dbReference type="Pfam" id="PF00168">
    <property type="entry name" value="C2"/>
    <property type="match status" value="1"/>
</dbReference>
<reference evidence="9" key="1">
    <citation type="submission" date="2025-08" db="UniProtKB">
        <authorList>
            <consortium name="Ensembl"/>
        </authorList>
    </citation>
    <scope>IDENTIFICATION</scope>
</reference>
<dbReference type="SUPFAM" id="SSF49562">
    <property type="entry name" value="C2 domain (Calcium/lipid-binding domain, CaLB)"/>
    <property type="match status" value="1"/>
</dbReference>
<dbReference type="PANTHER" id="PTHR10336:SF6">
    <property type="entry name" value="1-PHOSPHATIDYLINOSITOL 4,5-BISPHOSPHATE PHOSPHODIESTERASE EPSILON-1"/>
    <property type="match status" value="1"/>
</dbReference>
<dbReference type="Gene3D" id="2.60.40.150">
    <property type="entry name" value="C2 domain"/>
    <property type="match status" value="1"/>
</dbReference>
<dbReference type="PROSITE" id="PS50007">
    <property type="entry name" value="PIPLC_X_DOMAIN"/>
    <property type="match status" value="1"/>
</dbReference>
<dbReference type="Proteomes" id="UP000694402">
    <property type="component" value="Unassembled WGS sequence"/>
</dbReference>
<dbReference type="SUPFAM" id="SSF51695">
    <property type="entry name" value="PLC-like phosphodiesterases"/>
    <property type="match status" value="1"/>
</dbReference>
<dbReference type="SMART" id="SM00314">
    <property type="entry name" value="RA"/>
    <property type="match status" value="2"/>
</dbReference>
<dbReference type="FunFam" id="2.60.40.150:FF:000085">
    <property type="entry name" value="Phosphoinositide phospholipase C"/>
    <property type="match status" value="1"/>
</dbReference>
<dbReference type="FunFam" id="1.10.238.10:FF:000244">
    <property type="entry name" value="Phospholipase C, epsilon 1"/>
    <property type="match status" value="1"/>
</dbReference>
<evidence type="ECO:0000256" key="1">
    <source>
        <dbReference type="ARBA" id="ARBA00023224"/>
    </source>
</evidence>
<gene>
    <name evidence="9" type="primary">PLCE1</name>
</gene>
<dbReference type="InterPro" id="IPR000909">
    <property type="entry name" value="PLipase_C_PInositol-sp_X_dom"/>
</dbReference>
<organism evidence="9 10">
    <name type="scientific">Oncorhynchus tshawytscha</name>
    <name type="common">Chinook salmon</name>
    <name type="synonym">Salmo tshawytscha</name>
    <dbReference type="NCBI Taxonomy" id="74940"/>
    <lineage>
        <taxon>Eukaryota</taxon>
        <taxon>Metazoa</taxon>
        <taxon>Chordata</taxon>
        <taxon>Craniata</taxon>
        <taxon>Vertebrata</taxon>
        <taxon>Euteleostomi</taxon>
        <taxon>Actinopterygii</taxon>
        <taxon>Neopterygii</taxon>
        <taxon>Teleostei</taxon>
        <taxon>Protacanthopterygii</taxon>
        <taxon>Salmoniformes</taxon>
        <taxon>Salmonidae</taxon>
        <taxon>Salmoninae</taxon>
        <taxon>Oncorhynchus</taxon>
    </lineage>
</organism>
<dbReference type="CDD" id="cd00275">
    <property type="entry name" value="C2_PLC_like"/>
    <property type="match status" value="1"/>
</dbReference>
<dbReference type="GO" id="GO:0016042">
    <property type="term" value="P:lipid catabolic process"/>
    <property type="evidence" value="ECO:0007669"/>
    <property type="project" value="UniProtKB-KW"/>
</dbReference>
<dbReference type="InterPro" id="IPR001711">
    <property type="entry name" value="PLipase_C_Pinositol-sp_Y"/>
</dbReference>
<dbReference type="CDD" id="cd08596">
    <property type="entry name" value="PI-PLCc_epsilon"/>
    <property type="match status" value="1"/>
</dbReference>
<feature type="compositionally biased region" description="Basic residues" evidence="4">
    <location>
        <begin position="1601"/>
        <end position="1610"/>
    </location>
</feature>
<evidence type="ECO:0000259" key="7">
    <source>
        <dbReference type="PROSITE" id="PS50009"/>
    </source>
</evidence>
<dbReference type="SUPFAM" id="SSF47473">
    <property type="entry name" value="EF-hand"/>
    <property type="match status" value="1"/>
</dbReference>
<dbReference type="InterPro" id="IPR035892">
    <property type="entry name" value="C2_domain_sf"/>
</dbReference>
<dbReference type="GO" id="GO:0046488">
    <property type="term" value="P:phosphatidylinositol metabolic process"/>
    <property type="evidence" value="ECO:0007669"/>
    <property type="project" value="TreeGrafter"/>
</dbReference>
<keyword evidence="2" id="KW-0344">Guanine-nucleotide releasing factor</keyword>
<dbReference type="InterPro" id="IPR001895">
    <property type="entry name" value="RASGEF_cat_dom"/>
</dbReference>
<dbReference type="InterPro" id="IPR029071">
    <property type="entry name" value="Ubiquitin-like_domsf"/>
</dbReference>
<accession>A0A8C8LXD5</accession>
<dbReference type="InterPro" id="IPR000159">
    <property type="entry name" value="RA_dom"/>
</dbReference>
<evidence type="ECO:0000259" key="5">
    <source>
        <dbReference type="PROSITE" id="PS50004"/>
    </source>
</evidence>
<dbReference type="CDD" id="cd16203">
    <property type="entry name" value="EFh_PI-PLCepsilon"/>
    <property type="match status" value="1"/>
</dbReference>
<dbReference type="InterPro" id="IPR011992">
    <property type="entry name" value="EF-hand-dom_pair"/>
</dbReference>
<dbReference type="Gene3D" id="3.20.20.190">
    <property type="entry name" value="Phosphatidylinositol (PI) phosphodiesterase"/>
    <property type="match status" value="1"/>
</dbReference>
<reference evidence="9" key="2">
    <citation type="submission" date="2025-09" db="UniProtKB">
        <authorList>
            <consortium name="Ensembl"/>
        </authorList>
    </citation>
    <scope>IDENTIFICATION</scope>
</reference>
<keyword evidence="3" id="KW-0443">Lipid metabolism</keyword>
<dbReference type="GO" id="GO:0007265">
    <property type="term" value="P:Ras protein signal transduction"/>
    <property type="evidence" value="ECO:0007669"/>
    <property type="project" value="TreeGrafter"/>
</dbReference>
<dbReference type="SMART" id="SM00149">
    <property type="entry name" value="PLCYc"/>
    <property type="match status" value="1"/>
</dbReference>
<dbReference type="SUPFAM" id="SSF54236">
    <property type="entry name" value="Ubiquitin-like"/>
    <property type="match status" value="2"/>
</dbReference>
<dbReference type="InterPro" id="IPR001192">
    <property type="entry name" value="PI-PLC_fam"/>
</dbReference>
<feature type="domain" description="Ras-associating" evidence="8">
    <location>
        <begin position="2037"/>
        <end position="2140"/>
    </location>
</feature>
<feature type="region of interest" description="Disordered" evidence="4">
    <location>
        <begin position="279"/>
        <end position="302"/>
    </location>
</feature>
<dbReference type="Gene3D" id="1.10.840.10">
    <property type="entry name" value="Ras guanine-nucleotide exchange factors catalytic domain"/>
    <property type="match status" value="1"/>
</dbReference>
<feature type="region of interest" description="Disordered" evidence="4">
    <location>
        <begin position="1033"/>
        <end position="1066"/>
    </location>
</feature>
<evidence type="ECO:0000256" key="3">
    <source>
        <dbReference type="RuleBase" id="RU361133"/>
    </source>
</evidence>
<dbReference type="FunFam" id="3.10.20.90:FF:000238">
    <property type="entry name" value="Phosphoinositide phospholipase C"/>
    <property type="match status" value="1"/>
</dbReference>
<dbReference type="PRINTS" id="PR00390">
    <property type="entry name" value="PHPHLIPASEC"/>
</dbReference>
<dbReference type="Pfam" id="PF00788">
    <property type="entry name" value="RA"/>
    <property type="match status" value="1"/>
</dbReference>
<dbReference type="SMART" id="SM00148">
    <property type="entry name" value="PLCXc"/>
    <property type="match status" value="1"/>
</dbReference>
<dbReference type="InterPro" id="IPR017946">
    <property type="entry name" value="PLC-like_Pdiesterase_TIM-brl"/>
</dbReference>
<dbReference type="EC" id="3.1.4.11" evidence="3"/>
<keyword evidence="3" id="KW-0442">Lipid degradation</keyword>
<evidence type="ECO:0000313" key="10">
    <source>
        <dbReference type="Proteomes" id="UP000694402"/>
    </source>
</evidence>
<dbReference type="GeneTree" id="ENSGT00940000157356"/>
<feature type="region of interest" description="Disordered" evidence="4">
    <location>
        <begin position="1594"/>
        <end position="1634"/>
    </location>
</feature>
<dbReference type="SUPFAM" id="SSF50729">
    <property type="entry name" value="PH domain-like"/>
    <property type="match status" value="1"/>
</dbReference>
<dbReference type="GO" id="GO:0048015">
    <property type="term" value="P:phosphatidylinositol-mediated signaling"/>
    <property type="evidence" value="ECO:0007669"/>
    <property type="project" value="TreeGrafter"/>
</dbReference>
<evidence type="ECO:0000313" key="9">
    <source>
        <dbReference type="Ensembl" id="ENSOTSP00005049353.2"/>
    </source>
</evidence>
<evidence type="ECO:0000256" key="2">
    <source>
        <dbReference type="PROSITE-ProRule" id="PRU00168"/>
    </source>
</evidence>